<evidence type="ECO:0000256" key="1">
    <source>
        <dbReference type="ARBA" id="ARBA00023002"/>
    </source>
</evidence>
<evidence type="ECO:0008006" key="8">
    <source>
        <dbReference type="Google" id="ProtNLM"/>
    </source>
</evidence>
<dbReference type="InterPro" id="IPR036291">
    <property type="entry name" value="NAD(P)-bd_dom_sf"/>
</dbReference>
<dbReference type="GO" id="GO:0030267">
    <property type="term" value="F:glyoxylate reductase (NADPH) activity"/>
    <property type="evidence" value="ECO:0007669"/>
    <property type="project" value="TreeGrafter"/>
</dbReference>
<evidence type="ECO:0000256" key="2">
    <source>
        <dbReference type="RuleBase" id="RU003719"/>
    </source>
</evidence>
<dbReference type="GO" id="GO:0008465">
    <property type="term" value="F:hydroxypyruvate reductase (NADH) activity"/>
    <property type="evidence" value="ECO:0007669"/>
    <property type="project" value="TreeGrafter"/>
</dbReference>
<dbReference type="PANTHER" id="PTHR10996:SF277">
    <property type="entry name" value="GLYOXYLATE REDUCTASE_HYDROXYPYRUVATE REDUCTASE"/>
    <property type="match status" value="1"/>
</dbReference>
<evidence type="ECO:0000313" key="6">
    <source>
        <dbReference type="EMBL" id="PVD37395.1"/>
    </source>
</evidence>
<dbReference type="OrthoDB" id="298012at2759"/>
<dbReference type="Pfam" id="PF02826">
    <property type="entry name" value="2-Hacid_dh_C"/>
    <property type="match status" value="1"/>
</dbReference>
<dbReference type="AlphaFoldDB" id="A0A2T7PVD9"/>
<dbReference type="PANTHER" id="PTHR10996">
    <property type="entry name" value="2-HYDROXYACID DEHYDROGENASE-RELATED"/>
    <property type="match status" value="1"/>
</dbReference>
<evidence type="ECO:0000313" key="7">
    <source>
        <dbReference type="Proteomes" id="UP000245119"/>
    </source>
</evidence>
<organism evidence="6 7">
    <name type="scientific">Pomacea canaliculata</name>
    <name type="common">Golden apple snail</name>
    <dbReference type="NCBI Taxonomy" id="400727"/>
    <lineage>
        <taxon>Eukaryota</taxon>
        <taxon>Metazoa</taxon>
        <taxon>Spiralia</taxon>
        <taxon>Lophotrochozoa</taxon>
        <taxon>Mollusca</taxon>
        <taxon>Gastropoda</taxon>
        <taxon>Caenogastropoda</taxon>
        <taxon>Architaenioglossa</taxon>
        <taxon>Ampullarioidea</taxon>
        <taxon>Ampullariidae</taxon>
        <taxon>Pomacea</taxon>
    </lineage>
</organism>
<sequence>MADIMSTVLVTCPLTPEEQQRLQASCDVRLVPGSPRPLAREVFLKHVRGVHGLIVMPPDRVDAELLDAAGPQLKVVGTISVGLEHIDLEECRRRSILVGYTPGVLTTAVAELTVALLLMTIRHLQDGQFIGANRLGIGTLLSQRMREDIYDCRSTLGALWSLGSAWKRPTVAERRRNQRQCSGHRGAGQDRPRCRHSPESLSTCAHRLLQQQHRKAGADLVGAELVSWEELLSQSDIVIATCSMKGTQNYNLFNAATFARMRSSSIFINVTRGALVDQEALLSALTSGQIAAAGLDVTNPEPLPTDHPLLQLPNVTVLPHLGSATRRARTTMSHVTVNNVLAGLQGQMLPSPAP</sequence>
<dbReference type="InterPro" id="IPR006140">
    <property type="entry name" value="D-isomer_DH_NAD-bd"/>
</dbReference>
<dbReference type="InterPro" id="IPR050223">
    <property type="entry name" value="D-isomer_2-hydroxyacid_DH"/>
</dbReference>
<name>A0A2T7PVD9_POMCA</name>
<reference evidence="6 7" key="1">
    <citation type="submission" date="2018-04" db="EMBL/GenBank/DDBJ databases">
        <title>The genome of golden apple snail Pomacea canaliculata provides insight into stress tolerance and invasive adaptation.</title>
        <authorList>
            <person name="Liu C."/>
            <person name="Liu B."/>
            <person name="Ren Y."/>
            <person name="Zhang Y."/>
            <person name="Wang H."/>
            <person name="Li S."/>
            <person name="Jiang F."/>
            <person name="Yin L."/>
            <person name="Zhang G."/>
            <person name="Qian W."/>
            <person name="Fan W."/>
        </authorList>
    </citation>
    <scope>NUCLEOTIDE SEQUENCE [LARGE SCALE GENOMIC DNA]</scope>
    <source>
        <strain evidence="6">SZHN2017</strain>
        <tissue evidence="6">Muscle</tissue>
    </source>
</reference>
<gene>
    <name evidence="6" type="ORF">C0Q70_04394</name>
</gene>
<accession>A0A2T7PVD9</accession>
<dbReference type="InterPro" id="IPR029753">
    <property type="entry name" value="D-isomer_DH_CS"/>
</dbReference>
<protein>
    <recommendedName>
        <fullName evidence="8">Glyoxylate reductase/hydroxypyruvate reductase</fullName>
    </recommendedName>
</protein>
<dbReference type="Gene3D" id="3.40.50.720">
    <property type="entry name" value="NAD(P)-binding Rossmann-like Domain"/>
    <property type="match status" value="3"/>
</dbReference>
<feature type="region of interest" description="Disordered" evidence="3">
    <location>
        <begin position="174"/>
        <end position="196"/>
    </location>
</feature>
<dbReference type="SUPFAM" id="SSF52283">
    <property type="entry name" value="Formate/glycerate dehydrogenase catalytic domain-like"/>
    <property type="match status" value="1"/>
</dbReference>
<feature type="domain" description="D-isomer specific 2-hydroxyacid dehydrogenase catalytic" evidence="4">
    <location>
        <begin position="8"/>
        <end position="351"/>
    </location>
</feature>
<evidence type="ECO:0000259" key="4">
    <source>
        <dbReference type="Pfam" id="PF00389"/>
    </source>
</evidence>
<keyword evidence="7" id="KW-1185">Reference proteome</keyword>
<dbReference type="GO" id="GO:0051287">
    <property type="term" value="F:NAD binding"/>
    <property type="evidence" value="ECO:0007669"/>
    <property type="project" value="InterPro"/>
</dbReference>
<feature type="compositionally biased region" description="Basic and acidic residues" evidence="3">
    <location>
        <begin position="187"/>
        <end position="196"/>
    </location>
</feature>
<keyword evidence="1 2" id="KW-0560">Oxidoreductase</keyword>
<dbReference type="SUPFAM" id="SSF51735">
    <property type="entry name" value="NAD(P)-binding Rossmann-fold domains"/>
    <property type="match status" value="1"/>
</dbReference>
<dbReference type="EMBL" id="PZQS01000002">
    <property type="protein sequence ID" value="PVD37395.1"/>
    <property type="molecule type" value="Genomic_DNA"/>
</dbReference>
<evidence type="ECO:0000259" key="5">
    <source>
        <dbReference type="Pfam" id="PF02826"/>
    </source>
</evidence>
<dbReference type="GO" id="GO:0005829">
    <property type="term" value="C:cytosol"/>
    <property type="evidence" value="ECO:0007669"/>
    <property type="project" value="TreeGrafter"/>
</dbReference>
<dbReference type="Pfam" id="PF00389">
    <property type="entry name" value="2-Hacid_dh"/>
    <property type="match status" value="1"/>
</dbReference>
<dbReference type="PROSITE" id="PS00671">
    <property type="entry name" value="D_2_HYDROXYACID_DH_3"/>
    <property type="match status" value="1"/>
</dbReference>
<feature type="domain" description="D-isomer specific 2-hydroxyacid dehydrogenase NAD-binding" evidence="5">
    <location>
        <begin position="215"/>
        <end position="322"/>
    </location>
</feature>
<comment type="similarity">
    <text evidence="2">Belongs to the D-isomer specific 2-hydroxyacid dehydrogenase family.</text>
</comment>
<comment type="caution">
    <text evidence="6">The sequence shown here is derived from an EMBL/GenBank/DDBJ whole genome shotgun (WGS) entry which is preliminary data.</text>
</comment>
<evidence type="ECO:0000256" key="3">
    <source>
        <dbReference type="SAM" id="MobiDB-lite"/>
    </source>
</evidence>
<dbReference type="Proteomes" id="UP000245119">
    <property type="component" value="Linkage Group LG2"/>
</dbReference>
<proteinExistence type="inferred from homology"/>
<dbReference type="STRING" id="400727.A0A2T7PVD9"/>
<dbReference type="InterPro" id="IPR006139">
    <property type="entry name" value="D-isomer_2_OHA_DH_cat_dom"/>
</dbReference>